<reference evidence="5" key="1">
    <citation type="journal article" date="2019" name="Int. J. Syst. Evol. Microbiol.">
        <title>The Global Catalogue of Microorganisms (GCM) 10K type strain sequencing project: providing services to taxonomists for standard genome sequencing and annotation.</title>
        <authorList>
            <consortium name="The Broad Institute Genomics Platform"/>
            <consortium name="The Broad Institute Genome Sequencing Center for Infectious Disease"/>
            <person name="Wu L."/>
            <person name="Ma J."/>
        </authorList>
    </citation>
    <scope>NUCLEOTIDE SEQUENCE [LARGE SCALE GENOMIC DNA]</scope>
    <source>
        <strain evidence="5">JCM 30774</strain>
    </source>
</reference>
<keyword evidence="1" id="KW-0808">Transferase</keyword>
<dbReference type="EMBL" id="JBHTMN010000009">
    <property type="protein sequence ID" value="MFD1383440.1"/>
    <property type="molecule type" value="Genomic_DNA"/>
</dbReference>
<name>A0ABW4B4C1_9GAMM</name>
<organism evidence="4 5">
    <name type="scientific">Rhodanobacter aciditrophus</name>
    <dbReference type="NCBI Taxonomy" id="1623218"/>
    <lineage>
        <taxon>Bacteria</taxon>
        <taxon>Pseudomonadati</taxon>
        <taxon>Pseudomonadota</taxon>
        <taxon>Gammaproteobacteria</taxon>
        <taxon>Lysobacterales</taxon>
        <taxon>Rhodanobacteraceae</taxon>
        <taxon>Rhodanobacter</taxon>
    </lineage>
</organism>
<sequence length="139" mass="16044">MIRYEIVSVSADEVLPVRHQVLWPDQPMSFCQVEGDDYAKHFGVKVDGRLVCVVSLYIHDGEARLRKFATLSEFQGRGIGSQMLEALIERVRSADIHYLWLDARESAMSFYGRFGFVAEGERFFKGDIPYFRMSQHFNA</sequence>
<evidence type="ECO:0000256" key="2">
    <source>
        <dbReference type="ARBA" id="ARBA00023315"/>
    </source>
</evidence>
<evidence type="ECO:0000256" key="1">
    <source>
        <dbReference type="ARBA" id="ARBA00022679"/>
    </source>
</evidence>
<dbReference type="PROSITE" id="PS51186">
    <property type="entry name" value="GNAT"/>
    <property type="match status" value="1"/>
</dbReference>
<keyword evidence="5" id="KW-1185">Reference proteome</keyword>
<dbReference type="SUPFAM" id="SSF55729">
    <property type="entry name" value="Acyl-CoA N-acyltransferases (Nat)"/>
    <property type="match status" value="1"/>
</dbReference>
<dbReference type="Gene3D" id="3.40.630.30">
    <property type="match status" value="1"/>
</dbReference>
<dbReference type="InterPro" id="IPR050680">
    <property type="entry name" value="YpeA/RimI_acetyltransf"/>
</dbReference>
<evidence type="ECO:0000313" key="4">
    <source>
        <dbReference type="EMBL" id="MFD1383440.1"/>
    </source>
</evidence>
<gene>
    <name evidence="4" type="ORF">ACFQ45_08690</name>
</gene>
<dbReference type="InterPro" id="IPR000182">
    <property type="entry name" value="GNAT_dom"/>
</dbReference>
<dbReference type="Pfam" id="PF00583">
    <property type="entry name" value="Acetyltransf_1"/>
    <property type="match status" value="1"/>
</dbReference>
<feature type="domain" description="N-acetyltransferase" evidence="3">
    <location>
        <begin position="1"/>
        <end position="138"/>
    </location>
</feature>
<comment type="caution">
    <text evidence="4">The sequence shown here is derived from an EMBL/GenBank/DDBJ whole genome shotgun (WGS) entry which is preliminary data.</text>
</comment>
<dbReference type="Proteomes" id="UP001597059">
    <property type="component" value="Unassembled WGS sequence"/>
</dbReference>
<dbReference type="CDD" id="cd04301">
    <property type="entry name" value="NAT_SF"/>
    <property type="match status" value="1"/>
</dbReference>
<proteinExistence type="predicted"/>
<protein>
    <submittedName>
        <fullName evidence="4">GNAT family N-acetyltransferase</fullName>
    </submittedName>
</protein>
<dbReference type="InterPro" id="IPR016181">
    <property type="entry name" value="Acyl_CoA_acyltransferase"/>
</dbReference>
<keyword evidence="2" id="KW-0012">Acyltransferase</keyword>
<accession>A0ABW4B4C1</accession>
<evidence type="ECO:0000259" key="3">
    <source>
        <dbReference type="PROSITE" id="PS51186"/>
    </source>
</evidence>
<evidence type="ECO:0000313" key="5">
    <source>
        <dbReference type="Proteomes" id="UP001597059"/>
    </source>
</evidence>
<dbReference type="PANTHER" id="PTHR43420">
    <property type="entry name" value="ACETYLTRANSFERASE"/>
    <property type="match status" value="1"/>
</dbReference>
<dbReference type="RefSeq" id="WP_377366713.1">
    <property type="nucleotide sequence ID" value="NZ_JBHTMN010000009.1"/>
</dbReference>